<dbReference type="Pfam" id="PF11374">
    <property type="entry name" value="DUF3176"/>
    <property type="match status" value="1"/>
</dbReference>
<keyword evidence="1" id="KW-1133">Transmembrane helix</keyword>
<accession>A0A8H4KXM9</accession>
<dbReference type="Pfam" id="PF06985">
    <property type="entry name" value="HET"/>
    <property type="match status" value="1"/>
</dbReference>
<proteinExistence type="predicted"/>
<gene>
    <name evidence="3" type="ORF">FALBO_14063</name>
</gene>
<dbReference type="OrthoDB" id="2157530at2759"/>
<reference evidence="3 4" key="1">
    <citation type="submission" date="2020-01" db="EMBL/GenBank/DDBJ databases">
        <title>Identification and distribution of gene clusters putatively required for synthesis of sphingolipid metabolism inhibitors in phylogenetically diverse species of the filamentous fungus Fusarium.</title>
        <authorList>
            <person name="Kim H.-S."/>
            <person name="Busman M."/>
            <person name="Brown D.W."/>
            <person name="Divon H."/>
            <person name="Uhlig S."/>
            <person name="Proctor R.H."/>
        </authorList>
    </citation>
    <scope>NUCLEOTIDE SEQUENCE [LARGE SCALE GENOMIC DNA]</scope>
    <source>
        <strain evidence="3 4">NRRL 20459</strain>
    </source>
</reference>
<keyword evidence="1" id="KW-0472">Membrane</keyword>
<dbReference type="Proteomes" id="UP000554235">
    <property type="component" value="Unassembled WGS sequence"/>
</dbReference>
<feature type="transmembrane region" description="Helical" evidence="1">
    <location>
        <begin position="828"/>
        <end position="847"/>
    </location>
</feature>
<protein>
    <submittedName>
        <fullName evidence="3">Heterokaryon incompatibility het-6</fullName>
    </submittedName>
</protein>
<organism evidence="3 4">
    <name type="scientific">Fusarium albosuccineum</name>
    <dbReference type="NCBI Taxonomy" id="1237068"/>
    <lineage>
        <taxon>Eukaryota</taxon>
        <taxon>Fungi</taxon>
        <taxon>Dikarya</taxon>
        <taxon>Ascomycota</taxon>
        <taxon>Pezizomycotina</taxon>
        <taxon>Sordariomycetes</taxon>
        <taxon>Hypocreomycetidae</taxon>
        <taxon>Hypocreales</taxon>
        <taxon>Nectriaceae</taxon>
        <taxon>Fusarium</taxon>
        <taxon>Fusarium decemcellulare species complex</taxon>
    </lineage>
</organism>
<dbReference type="InterPro" id="IPR021514">
    <property type="entry name" value="DUF3176"/>
</dbReference>
<name>A0A8H4KXM9_9HYPO</name>
<keyword evidence="1" id="KW-0812">Transmembrane</keyword>
<dbReference type="InterPro" id="IPR010730">
    <property type="entry name" value="HET"/>
</dbReference>
<evidence type="ECO:0000313" key="4">
    <source>
        <dbReference type="Proteomes" id="UP000554235"/>
    </source>
</evidence>
<dbReference type="PANTHER" id="PTHR35394:SF5">
    <property type="entry name" value="DUF3176 DOMAIN-CONTAINING PROTEIN"/>
    <property type="match status" value="1"/>
</dbReference>
<evidence type="ECO:0000256" key="1">
    <source>
        <dbReference type="SAM" id="Phobius"/>
    </source>
</evidence>
<dbReference type="PANTHER" id="PTHR35394">
    <property type="entry name" value="DUF3176 DOMAIN-CONTAINING PROTEIN"/>
    <property type="match status" value="1"/>
</dbReference>
<dbReference type="EMBL" id="JAADYS010002231">
    <property type="protein sequence ID" value="KAF4459187.1"/>
    <property type="molecule type" value="Genomic_DNA"/>
</dbReference>
<evidence type="ECO:0000259" key="2">
    <source>
        <dbReference type="Pfam" id="PF06985"/>
    </source>
</evidence>
<keyword evidence="4" id="KW-1185">Reference proteome</keyword>
<evidence type="ECO:0000313" key="3">
    <source>
        <dbReference type="EMBL" id="KAF4459187.1"/>
    </source>
</evidence>
<feature type="transmembrane region" description="Helical" evidence="1">
    <location>
        <begin position="1247"/>
        <end position="1269"/>
    </location>
</feature>
<sequence length="1373" mass="153474">MEIPWEARIRRDPKFNSKDKSQGIVPLVRAVWDYSTAEGVKAGNKAALQSGKDKLSGFLASLQGSSGPKETLPSEEFAHSPLGDPKGIRLLQVDTESSTLKCTVKTYSSTEIPPYACLSYVWADFGPMMNRGRDFRETELEVPHFSHSDSAEIVLNDRRFSIGANLHASLLGLRKHLDGRPIWVDAMCINQPDSDEKTAQVARMGEIYSAAEKVFIWLGRRCVQRDSAIRILRVWPDFPADPDNASIEFHGKKYKTAKDFFKATSVGSELMSWMYLLMIVTESWWSRVWTVQEFILSKEYAFYYEGAEVPTSDLKKAMNWTYFVANHCSPKLIPSWVTFQPSIFDLKKAAAKLNFLDIALLGGTRMAGDPRDKAWAFLGITDPDSIGQPPLKPDYDNRNMGDFYLDIAQRLLRGKAGLLVLSLVNHPLPRESYTFKSKKPIGNRIMDKHKAKKRFPQQDPAFAPPKEDVFDEALQPDWKGKGVGYPSWVPKMASALAIEPMFLREMRTQKARGKPLHDSTWRVFRAASKVQSDFSLSTNDRALVLNAGILDTIKATVPLPKTPDTEQGFHKTLRSWYPKKSRLSDIPYQPQPSTTVPAALSRTLLMNIWLTTHPAPDGCDDYFADYLARISASASDAKHDLHLKRKPNPEEGDIFSTAMDDVGIDRVLFITEKGYLGLGPPRTEVGDALSGSFKFRRTAPLCQVMSAKRQTSLWSSTLGPWILEVAMWLSATAILVAICLIMDHANGKAVRDWDLPINLNSLIATLSTVYRALLVAIAAEIISQEKWIWFWSTSSPARPLRHMQHFDSGSRSIFGSVKLLPIVLRRSIPCVLAILIIIVSFAVGPFVQQSLNTIDRDTEIPGDTASIPVSRSVKGIGTWYRGGVNLYGVWDLTFDARGTLYTTVTSPTSNDSTIDASCSSGNCTFPSWEPAKSADSKQHITHASVGVCSTCDDVSSLVEQRETAEGFQGLRLPKEGMELRLNTGSQDMRVDGAGNLSWAEPVISREKAETLRWSFTNITVFMMTRDGMEANNGEIRPIAVTCSLYPCLRSYSAYVRNGKLTESFVRSTPMYPDLGDYTGKDFSKKTDISSVPAESYFLAAIQSPCRVEVTASTASRAKEVNTTTLRLFDPAKAPDYPAEEVSDQCVYRFDNFFAGMMGSFFSKELLNGTCLWNPRQGVELDCGKEWWLARLRSQGFNTTVGNITNTFSDIADALTSKFRVGFGRDNGTTESVAGVALQTLPYTSIEWQWLSLPALLLIIETVILIWMIARSWMYRNEERAWKSNVLPLLYYGDRFTGMDGPRFQRTDDVMDRGVTSGSLMTADEMEQDAKHVKVRFFLDHVLLSGALDLEEDTEVKEVPQGFLMRNPSAELIS</sequence>
<feature type="domain" description="Heterokaryon incompatibility" evidence="2">
    <location>
        <begin position="115"/>
        <end position="293"/>
    </location>
</feature>
<feature type="transmembrane region" description="Helical" evidence="1">
    <location>
        <begin position="718"/>
        <end position="741"/>
    </location>
</feature>
<comment type="caution">
    <text evidence="3">The sequence shown here is derived from an EMBL/GenBank/DDBJ whole genome shotgun (WGS) entry which is preliminary data.</text>
</comment>